<reference evidence="10" key="4">
    <citation type="journal article" date="2018" name="Nat. Plants">
        <title>Whole-genome landscape of Medicago truncatula symbiotic genes.</title>
        <authorList>
            <person name="Pecrix Y."/>
            <person name="Gamas P."/>
            <person name="Carrere S."/>
        </authorList>
    </citation>
    <scope>NUCLEOTIDE SEQUENCE</scope>
    <source>
        <tissue evidence="10">Leaves</tissue>
    </source>
</reference>
<dbReference type="InterPro" id="IPR044965">
    <property type="entry name" value="Glyco_hydro_17_plant"/>
</dbReference>
<dbReference type="EMBL" id="PSQE01000008">
    <property type="protein sequence ID" value="RHN41318.1"/>
    <property type="molecule type" value="Genomic_DNA"/>
</dbReference>
<dbReference type="PANTHER" id="PTHR32227">
    <property type="entry name" value="GLUCAN ENDO-1,3-BETA-GLUCOSIDASE BG1-RELATED-RELATED"/>
    <property type="match status" value="1"/>
</dbReference>
<evidence type="ECO:0000256" key="1">
    <source>
        <dbReference type="ARBA" id="ARBA00000382"/>
    </source>
</evidence>
<dbReference type="STRING" id="3880.A0A072TSY6"/>
<dbReference type="Gene3D" id="3.20.20.80">
    <property type="entry name" value="Glycosidases"/>
    <property type="match status" value="1"/>
</dbReference>
<dbReference type="GO" id="GO:0042973">
    <property type="term" value="F:glucan endo-1,3-beta-D-glucosidase activity"/>
    <property type="evidence" value="ECO:0007669"/>
    <property type="project" value="UniProtKB-EC"/>
</dbReference>
<dbReference type="HOGENOM" id="CLU_2403049_0_0_1"/>
<dbReference type="EnsemblPlants" id="KEH19943">
    <property type="protein sequence ID" value="KEH19943"/>
    <property type="gene ID" value="MTR_8g471000"/>
</dbReference>
<dbReference type="SUPFAM" id="SSF51445">
    <property type="entry name" value="(Trans)glycosidases"/>
    <property type="match status" value="1"/>
</dbReference>
<protein>
    <recommendedName>
        <fullName evidence="3">glucan endo-1,3-beta-D-glucosidase</fullName>
        <ecNumber evidence="3">3.2.1.39</ecNumber>
    </recommendedName>
    <alternativeName>
        <fullName evidence="6">(1-&gt;3)-beta-glucan endohydrolase</fullName>
    </alternativeName>
    <alternativeName>
        <fullName evidence="7">Beta-1,3-endoglucanase</fullName>
    </alternativeName>
</protein>
<dbReference type="AlphaFoldDB" id="A0A072TSY6"/>
<dbReference type="Proteomes" id="UP000002051">
    <property type="component" value="Chromosome 8"/>
</dbReference>
<evidence type="ECO:0000313" key="10">
    <source>
        <dbReference type="EMBL" id="RHN41318.1"/>
    </source>
</evidence>
<dbReference type="Proteomes" id="UP000265566">
    <property type="component" value="Chromosome 8"/>
</dbReference>
<proteinExistence type="inferred from homology"/>
<dbReference type="EC" id="3.2.1.39" evidence="3"/>
<dbReference type="InterPro" id="IPR000490">
    <property type="entry name" value="Glyco_hydro_17"/>
</dbReference>
<comment type="similarity">
    <text evidence="2 8">Belongs to the glycosyl hydrolase 17 family.</text>
</comment>
<reference evidence="11" key="3">
    <citation type="submission" date="2015-04" db="UniProtKB">
        <authorList>
            <consortium name="EnsemblPlants"/>
        </authorList>
    </citation>
    <scope>IDENTIFICATION</scope>
    <source>
        <strain evidence="11">cv. Jemalong A17</strain>
    </source>
</reference>
<evidence type="ECO:0000256" key="8">
    <source>
        <dbReference type="RuleBase" id="RU004335"/>
    </source>
</evidence>
<organism evidence="9 12">
    <name type="scientific">Medicago truncatula</name>
    <name type="common">Barrel medic</name>
    <name type="synonym">Medicago tribuloides</name>
    <dbReference type="NCBI Taxonomy" id="3880"/>
    <lineage>
        <taxon>Eukaryota</taxon>
        <taxon>Viridiplantae</taxon>
        <taxon>Streptophyta</taxon>
        <taxon>Embryophyta</taxon>
        <taxon>Tracheophyta</taxon>
        <taxon>Spermatophyta</taxon>
        <taxon>Magnoliopsida</taxon>
        <taxon>eudicotyledons</taxon>
        <taxon>Gunneridae</taxon>
        <taxon>Pentapetalae</taxon>
        <taxon>rosids</taxon>
        <taxon>fabids</taxon>
        <taxon>Fabales</taxon>
        <taxon>Fabaceae</taxon>
        <taxon>Papilionoideae</taxon>
        <taxon>50 kb inversion clade</taxon>
        <taxon>NPAAA clade</taxon>
        <taxon>Hologalegina</taxon>
        <taxon>IRL clade</taxon>
        <taxon>Trifolieae</taxon>
        <taxon>Medicago</taxon>
    </lineage>
</organism>
<comment type="catalytic activity">
    <reaction evidence="1">
        <text>Hydrolysis of (1-&gt;3)-beta-D-glucosidic linkages in (1-&gt;3)-beta-D-glucans.</text>
        <dbReference type="EC" id="3.2.1.39"/>
    </reaction>
</comment>
<reference evidence="9 12" key="2">
    <citation type="journal article" date="2014" name="BMC Genomics">
        <title>An improved genome release (version Mt4.0) for the model legume Medicago truncatula.</title>
        <authorList>
            <person name="Tang H."/>
            <person name="Krishnakumar V."/>
            <person name="Bidwell S."/>
            <person name="Rosen B."/>
            <person name="Chan A."/>
            <person name="Zhou S."/>
            <person name="Gentzbittel L."/>
            <person name="Childs K.L."/>
            <person name="Yandell M."/>
            <person name="Gundlach H."/>
            <person name="Mayer K.F."/>
            <person name="Schwartz D.C."/>
            <person name="Town C.D."/>
        </authorList>
    </citation>
    <scope>GENOME REANNOTATION</scope>
    <source>
        <strain evidence="9">A17</strain>
        <strain evidence="11 12">cv. Jemalong A17</strain>
    </source>
</reference>
<dbReference type="GO" id="GO:0005975">
    <property type="term" value="P:carbohydrate metabolic process"/>
    <property type="evidence" value="ECO:0007669"/>
    <property type="project" value="InterPro"/>
</dbReference>
<keyword evidence="5 10" id="KW-0326">Glycosidase</keyword>
<dbReference type="Gramene" id="rna47626">
    <property type="protein sequence ID" value="RHN41318.1"/>
    <property type="gene ID" value="gene47626"/>
</dbReference>
<dbReference type="eggNOG" id="KOG0055">
    <property type="taxonomic scope" value="Eukaryota"/>
</dbReference>
<evidence type="ECO:0000256" key="7">
    <source>
        <dbReference type="ARBA" id="ARBA00033417"/>
    </source>
</evidence>
<evidence type="ECO:0000313" key="9">
    <source>
        <dbReference type="EMBL" id="KEH19943.1"/>
    </source>
</evidence>
<dbReference type="Pfam" id="PF00332">
    <property type="entry name" value="Glyco_hydro_17"/>
    <property type="match status" value="1"/>
</dbReference>
<gene>
    <name evidence="9" type="ordered locus">MTR_8g471000</name>
    <name evidence="10" type="ORF">MtrunA17_Chr8g0364811</name>
</gene>
<accession>A0A072TSY6</accession>
<evidence type="ECO:0000313" key="11">
    <source>
        <dbReference type="EnsemblPlants" id="KEH19943"/>
    </source>
</evidence>
<reference evidence="9 12" key="1">
    <citation type="journal article" date="2011" name="Nature">
        <title>The Medicago genome provides insight into the evolution of rhizobial symbioses.</title>
        <authorList>
            <person name="Young N.D."/>
            <person name="Debelle F."/>
            <person name="Oldroyd G.E."/>
            <person name="Geurts R."/>
            <person name="Cannon S.B."/>
            <person name="Udvardi M.K."/>
            <person name="Benedito V.A."/>
            <person name="Mayer K.F."/>
            <person name="Gouzy J."/>
            <person name="Schoof H."/>
            <person name="Van de Peer Y."/>
            <person name="Proost S."/>
            <person name="Cook D.R."/>
            <person name="Meyers B.C."/>
            <person name="Spannagl M."/>
            <person name="Cheung F."/>
            <person name="De Mita S."/>
            <person name="Krishnakumar V."/>
            <person name="Gundlach H."/>
            <person name="Zhou S."/>
            <person name="Mudge J."/>
            <person name="Bharti A.K."/>
            <person name="Murray J.D."/>
            <person name="Naoumkina M.A."/>
            <person name="Rosen B."/>
            <person name="Silverstein K.A."/>
            <person name="Tang H."/>
            <person name="Rombauts S."/>
            <person name="Zhao P.X."/>
            <person name="Zhou P."/>
            <person name="Barbe V."/>
            <person name="Bardou P."/>
            <person name="Bechner M."/>
            <person name="Bellec A."/>
            <person name="Berger A."/>
            <person name="Berges H."/>
            <person name="Bidwell S."/>
            <person name="Bisseling T."/>
            <person name="Choisne N."/>
            <person name="Couloux A."/>
            <person name="Denny R."/>
            <person name="Deshpande S."/>
            <person name="Dai X."/>
            <person name="Doyle J.J."/>
            <person name="Dudez A.M."/>
            <person name="Farmer A.D."/>
            <person name="Fouteau S."/>
            <person name="Franken C."/>
            <person name="Gibelin C."/>
            <person name="Gish J."/>
            <person name="Goldstein S."/>
            <person name="Gonzalez A.J."/>
            <person name="Green P.J."/>
            <person name="Hallab A."/>
            <person name="Hartog M."/>
            <person name="Hua A."/>
            <person name="Humphray S.J."/>
            <person name="Jeong D.H."/>
            <person name="Jing Y."/>
            <person name="Jocker A."/>
            <person name="Kenton S.M."/>
            <person name="Kim D.J."/>
            <person name="Klee K."/>
            <person name="Lai H."/>
            <person name="Lang C."/>
            <person name="Lin S."/>
            <person name="Macmil S.L."/>
            <person name="Magdelenat G."/>
            <person name="Matthews L."/>
            <person name="McCorrison J."/>
            <person name="Monaghan E.L."/>
            <person name="Mun J.H."/>
            <person name="Najar F.Z."/>
            <person name="Nicholson C."/>
            <person name="Noirot C."/>
            <person name="O'Bleness M."/>
            <person name="Paule C.R."/>
            <person name="Poulain J."/>
            <person name="Prion F."/>
            <person name="Qin B."/>
            <person name="Qu C."/>
            <person name="Retzel E.F."/>
            <person name="Riddle C."/>
            <person name="Sallet E."/>
            <person name="Samain S."/>
            <person name="Samson N."/>
            <person name="Sanders I."/>
            <person name="Saurat O."/>
            <person name="Scarpelli C."/>
            <person name="Schiex T."/>
            <person name="Segurens B."/>
            <person name="Severin A.J."/>
            <person name="Sherrier D.J."/>
            <person name="Shi R."/>
            <person name="Sims S."/>
            <person name="Singer S.R."/>
            <person name="Sinharoy S."/>
            <person name="Sterck L."/>
            <person name="Viollet A."/>
            <person name="Wang B.B."/>
            <person name="Wang K."/>
            <person name="Wang M."/>
            <person name="Wang X."/>
            <person name="Warfsmann J."/>
            <person name="Weissenbach J."/>
            <person name="White D.D."/>
            <person name="White J.D."/>
            <person name="Wiley G.B."/>
            <person name="Wincker P."/>
            <person name="Xing Y."/>
            <person name="Yang L."/>
            <person name="Yao Z."/>
            <person name="Ying F."/>
            <person name="Zhai J."/>
            <person name="Zhou L."/>
            <person name="Zuber A."/>
            <person name="Denarie J."/>
            <person name="Dixon R.A."/>
            <person name="May G.D."/>
            <person name="Schwartz D.C."/>
            <person name="Rogers J."/>
            <person name="Quetier F."/>
            <person name="Town C.D."/>
            <person name="Roe B.A."/>
        </authorList>
    </citation>
    <scope>NUCLEOTIDE SEQUENCE [LARGE SCALE GENOMIC DNA]</scope>
    <source>
        <strain evidence="9">A17</strain>
        <strain evidence="11 12">cv. Jemalong A17</strain>
    </source>
</reference>
<evidence type="ECO:0000256" key="3">
    <source>
        <dbReference type="ARBA" id="ARBA00012780"/>
    </source>
</evidence>
<dbReference type="InterPro" id="IPR017853">
    <property type="entry name" value="GH"/>
</dbReference>
<sequence length="93" mass="10698">MWHDLGPVMKSIKRALKSQNIRGIKSDTPLAMDVLQLTLPTSSGTFQSNKRDGVIAPMLKFFDMTNSFFSIDAYPYFPWSQDPQQYSPRFYSI</sequence>
<evidence type="ECO:0000256" key="6">
    <source>
        <dbReference type="ARBA" id="ARBA00033335"/>
    </source>
</evidence>
<name>A0A072TSY6_MEDTR</name>
<dbReference type="EMBL" id="CM001224">
    <property type="protein sequence ID" value="KEH19943.1"/>
    <property type="molecule type" value="Genomic_DNA"/>
</dbReference>
<evidence type="ECO:0000256" key="5">
    <source>
        <dbReference type="ARBA" id="ARBA00023295"/>
    </source>
</evidence>
<evidence type="ECO:0000256" key="2">
    <source>
        <dbReference type="ARBA" id="ARBA00008773"/>
    </source>
</evidence>
<keyword evidence="12" id="KW-1185">Reference proteome</keyword>
<keyword evidence="4 9" id="KW-0378">Hydrolase</keyword>
<dbReference type="PaxDb" id="3880-AET03165"/>
<evidence type="ECO:0000313" key="12">
    <source>
        <dbReference type="Proteomes" id="UP000002051"/>
    </source>
</evidence>
<evidence type="ECO:0000256" key="4">
    <source>
        <dbReference type="ARBA" id="ARBA00022801"/>
    </source>
</evidence>